<evidence type="ECO:0000259" key="8">
    <source>
        <dbReference type="PROSITE" id="PS51380"/>
    </source>
</evidence>
<organism evidence="10 11">
    <name type="scientific">Rhizophagus irregularis (strain DAOM 197198w)</name>
    <name type="common">Glomus intraradices</name>
    <dbReference type="NCBI Taxonomy" id="1432141"/>
    <lineage>
        <taxon>Eukaryota</taxon>
        <taxon>Fungi</taxon>
        <taxon>Fungi incertae sedis</taxon>
        <taxon>Mucoromycota</taxon>
        <taxon>Glomeromycotina</taxon>
        <taxon>Glomeromycetes</taxon>
        <taxon>Glomerales</taxon>
        <taxon>Glomeraceae</taxon>
        <taxon>Rhizophagus</taxon>
    </lineage>
</organism>
<dbReference type="GO" id="GO:0005886">
    <property type="term" value="C:plasma membrane"/>
    <property type="evidence" value="ECO:0007669"/>
    <property type="project" value="TreeGrafter"/>
</dbReference>
<dbReference type="CDD" id="cd14475">
    <property type="entry name" value="SPX_SYG1_like"/>
    <property type="match status" value="1"/>
</dbReference>
<dbReference type="Proteomes" id="UP000022910">
    <property type="component" value="Unassembled WGS sequence"/>
</dbReference>
<keyword evidence="3 7" id="KW-0812">Transmembrane</keyword>
<evidence type="ECO:0000256" key="6">
    <source>
        <dbReference type="SAM" id="MobiDB-lite"/>
    </source>
</evidence>
<feature type="transmembrane region" description="Helical" evidence="7">
    <location>
        <begin position="555"/>
        <end position="574"/>
    </location>
</feature>
<feature type="transmembrane region" description="Helical" evidence="7">
    <location>
        <begin position="416"/>
        <end position="438"/>
    </location>
</feature>
<evidence type="ECO:0000313" key="11">
    <source>
        <dbReference type="Proteomes" id="UP000022910"/>
    </source>
</evidence>
<dbReference type="PROSITE" id="PS51380">
    <property type="entry name" value="EXS"/>
    <property type="match status" value="1"/>
</dbReference>
<dbReference type="InterPro" id="IPR004331">
    <property type="entry name" value="SPX_dom"/>
</dbReference>
<protein>
    <submittedName>
        <fullName evidence="10">Syg1p</fullName>
    </submittedName>
</protein>
<evidence type="ECO:0000256" key="2">
    <source>
        <dbReference type="ARBA" id="ARBA00009665"/>
    </source>
</evidence>
<reference evidence="10 11" key="1">
    <citation type="submission" date="2014-02" db="EMBL/GenBank/DDBJ databases">
        <title>Single nucleus genome sequencing reveals high similarity among nuclei of an endomycorrhizal fungus.</title>
        <authorList>
            <person name="Lin K."/>
            <person name="Geurts R."/>
            <person name="Zhang Z."/>
            <person name="Limpens E."/>
            <person name="Saunders D.G."/>
            <person name="Mu D."/>
            <person name="Pang E."/>
            <person name="Cao H."/>
            <person name="Cha H."/>
            <person name="Lin T."/>
            <person name="Zhou Q."/>
            <person name="Shang Y."/>
            <person name="Li Y."/>
            <person name="Ivanov S."/>
            <person name="Sharma T."/>
            <person name="Velzen R.V."/>
            <person name="Ruijter N.D."/>
            <person name="Aanen D.K."/>
            <person name="Win J."/>
            <person name="Kamoun S."/>
            <person name="Bisseling T."/>
            <person name="Huang S."/>
        </authorList>
    </citation>
    <scope>NUCLEOTIDE SEQUENCE [LARGE SCALE GENOMIC DNA]</scope>
    <source>
        <strain evidence="11">DAOM197198w</strain>
    </source>
</reference>
<feature type="region of interest" description="Disordered" evidence="6">
    <location>
        <begin position="40"/>
        <end position="71"/>
    </location>
</feature>
<evidence type="ECO:0000256" key="4">
    <source>
        <dbReference type="ARBA" id="ARBA00022989"/>
    </source>
</evidence>
<accession>A0A015L4R5</accession>
<dbReference type="GO" id="GO:0005794">
    <property type="term" value="C:Golgi apparatus"/>
    <property type="evidence" value="ECO:0007669"/>
    <property type="project" value="TreeGrafter"/>
</dbReference>
<keyword evidence="11" id="KW-1185">Reference proteome</keyword>
<dbReference type="GO" id="GO:0006817">
    <property type="term" value="P:phosphate ion transport"/>
    <property type="evidence" value="ECO:0007669"/>
    <property type="project" value="TreeGrafter"/>
</dbReference>
<feature type="transmembrane region" description="Helical" evidence="7">
    <location>
        <begin position="374"/>
        <end position="396"/>
    </location>
</feature>
<dbReference type="HOGENOM" id="CLU_006116_2_0_1"/>
<feature type="domain" description="EXS" evidence="8">
    <location>
        <begin position="518"/>
        <end position="711"/>
    </location>
</feature>
<keyword evidence="5 7" id="KW-0472">Membrane</keyword>
<dbReference type="OMA" id="NPYTWLF"/>
<keyword evidence="4 7" id="KW-1133">Transmembrane helix</keyword>
<dbReference type="PANTHER" id="PTHR10783">
    <property type="entry name" value="XENOTROPIC AND POLYTROPIC RETROVIRUS RECEPTOR 1-RELATED"/>
    <property type="match status" value="1"/>
</dbReference>
<sequence>MRFEKRIQTEVVPEWRIKYIDYKGLKKKLRNVQREKLARDKEFMQNNDPSIYSRDSRPQSPHLEEIPSSFNDKGISVQSQRTFSMNSVADSVQDFFHKVSSALVTLQRHQSLSSNNKPRPSKITSLETLMDQVDPKERLFFTALDGELEKIEHFYKLQEIKATNRMNLLVQQYEKLKEKGDERKHSFEVWNTPKAFVKQSIDFFTSSNIPGSVTTISLDADERRVHYKIAKKNIKKAVFEFYRGADLLKKYRVLNYNGFSKILKKYDKISERNGSQIYMQKVTNAYFVKSDVIKKLLKDTEDFYVENFEGGSRSQALQKLRMPNKENKTYYYSILRIGLYLGLSLSALVRALVEMREILENEEKNTIWPKLIELYSGFFLAIVFLLLLGVNMYIWTMSHINYKFIFEFDTRSNLDFRQYLEIPSIIFLVMCYVMLFNFQYKPSDQLISPIILVISIVAILFNPFRILYYNARKWFLFSVTRLLGSGILRVEFRDFFLADILVSLTYSLSTLRLFGCINETGCFDVLTPLLASLPATFRLLQTSKRCFDTLQVNHFINIGKYGTTILAIWMLYIYRNVQSPATKASWAIVQFIASTYAFSWDVKMDWSLCELHSENYLLRDELGFESHWVYYFAIISNFILRMSWILLLFIEMNHDISKIIVFLIASGEMLRRFQWCIFRVENEHVNNCVQFRAIKEVPLPFPMEESENVDVVTTDYDRAPSLASWSSWSKRLFAKRKLNPADNWRDFEPTKNTSEYMYVNDIYEESDDDDDSYDDENDYDKYRERNTMSVSLTRMERGLGLSNAYASRSFLPSNGTNSIYLH</sequence>
<dbReference type="EMBL" id="JEMT01017717">
    <property type="protein sequence ID" value="EXX67486.1"/>
    <property type="molecule type" value="Genomic_DNA"/>
</dbReference>
<dbReference type="PROSITE" id="PS51382">
    <property type="entry name" value="SPX"/>
    <property type="match status" value="1"/>
</dbReference>
<evidence type="ECO:0000313" key="10">
    <source>
        <dbReference type="EMBL" id="EXX67486.1"/>
    </source>
</evidence>
<evidence type="ECO:0000256" key="7">
    <source>
        <dbReference type="SAM" id="Phobius"/>
    </source>
</evidence>
<dbReference type="PANTHER" id="PTHR10783:SF103">
    <property type="entry name" value="SOLUTE CARRIER FAMILY 53 MEMBER 1"/>
    <property type="match status" value="1"/>
</dbReference>
<evidence type="ECO:0000256" key="5">
    <source>
        <dbReference type="ARBA" id="ARBA00023136"/>
    </source>
</evidence>
<dbReference type="InterPro" id="IPR004342">
    <property type="entry name" value="EXS_C"/>
</dbReference>
<feature type="transmembrane region" description="Helical" evidence="7">
    <location>
        <begin position="628"/>
        <end position="650"/>
    </location>
</feature>
<dbReference type="OrthoDB" id="9970435at2759"/>
<feature type="compositionally biased region" description="Basic and acidic residues" evidence="6">
    <location>
        <begin position="54"/>
        <end position="65"/>
    </location>
</feature>
<comment type="similarity">
    <text evidence="2">Belongs to the SYG1 (TC 2.A.94) family.</text>
</comment>
<comment type="caution">
    <text evidence="10">The sequence shown here is derived from an EMBL/GenBank/DDBJ whole genome shotgun (WGS) entry which is preliminary data.</text>
</comment>
<evidence type="ECO:0000256" key="3">
    <source>
        <dbReference type="ARBA" id="ARBA00022692"/>
    </source>
</evidence>
<dbReference type="AlphaFoldDB" id="A0A015L4R5"/>
<dbReference type="GO" id="GO:0000822">
    <property type="term" value="F:inositol hexakisphosphate binding"/>
    <property type="evidence" value="ECO:0007669"/>
    <property type="project" value="TreeGrafter"/>
</dbReference>
<feature type="transmembrane region" description="Helical" evidence="7">
    <location>
        <begin position="330"/>
        <end position="353"/>
    </location>
</feature>
<feature type="transmembrane region" description="Helical" evidence="7">
    <location>
        <begin position="450"/>
        <end position="468"/>
    </location>
</feature>
<gene>
    <name evidence="10" type="ORF">RirG_113890</name>
</gene>
<name>A0A015L4R5_RHIIW</name>
<dbReference type="STRING" id="1432141.A0A015L4R5"/>
<dbReference type="Pfam" id="PF03124">
    <property type="entry name" value="EXS"/>
    <property type="match status" value="1"/>
</dbReference>
<evidence type="ECO:0000259" key="9">
    <source>
        <dbReference type="PROSITE" id="PS51382"/>
    </source>
</evidence>
<feature type="domain" description="SPX" evidence="9">
    <location>
        <begin position="1"/>
        <end position="280"/>
    </location>
</feature>
<comment type="subcellular location">
    <subcellularLocation>
        <location evidence="1">Membrane</location>
        <topology evidence="1">Multi-pass membrane protein</topology>
    </subcellularLocation>
</comment>
<proteinExistence type="inferred from homology"/>
<dbReference type="Pfam" id="PF03105">
    <property type="entry name" value="SPX"/>
    <property type="match status" value="2"/>
</dbReference>
<dbReference type="GO" id="GO:0016036">
    <property type="term" value="P:cellular response to phosphate starvation"/>
    <property type="evidence" value="ECO:0007669"/>
    <property type="project" value="TreeGrafter"/>
</dbReference>
<evidence type="ECO:0000256" key="1">
    <source>
        <dbReference type="ARBA" id="ARBA00004141"/>
    </source>
</evidence>